<proteinExistence type="predicted"/>
<gene>
    <name evidence="1" type="ORF">FA743_19120</name>
</gene>
<reference evidence="1 2" key="1">
    <citation type="submission" date="2019-04" db="EMBL/GenBank/DDBJ databases">
        <authorList>
            <person name="Li J."/>
        </authorList>
    </citation>
    <scope>NUCLEOTIDE SEQUENCE [LARGE SCALE GENOMIC DNA]</scope>
    <source>
        <strain evidence="1 2">KCTC 42687</strain>
    </source>
</reference>
<comment type="caution">
    <text evidence="1">The sequence shown here is derived from an EMBL/GenBank/DDBJ whole genome shotgun (WGS) entry which is preliminary data.</text>
</comment>
<evidence type="ECO:0000313" key="2">
    <source>
        <dbReference type="Proteomes" id="UP000309747"/>
    </source>
</evidence>
<keyword evidence="2" id="KW-1185">Reference proteome</keyword>
<dbReference type="RefSeq" id="WP_136887668.1">
    <property type="nucleotide sequence ID" value="NZ_SUNI01000039.1"/>
</dbReference>
<dbReference type="EMBL" id="SUNI01000039">
    <property type="protein sequence ID" value="TJZ89326.1"/>
    <property type="molecule type" value="Genomic_DNA"/>
</dbReference>
<dbReference type="AlphaFoldDB" id="A0A4U0R3X6"/>
<name>A0A4U0R3X6_9RHOB</name>
<evidence type="ECO:0000313" key="1">
    <source>
        <dbReference type="EMBL" id="TJZ89326.1"/>
    </source>
</evidence>
<accession>A0A4U0R3X6</accession>
<sequence>MHHAPGAFAPACVQDAEPFLDLADRMTPDRLRQLAALCAARGGGLEVMVGPLRAYAEAQARSTAGRGA</sequence>
<protein>
    <submittedName>
        <fullName evidence="1">Uncharacterized protein</fullName>
    </submittedName>
</protein>
<dbReference type="Proteomes" id="UP000309747">
    <property type="component" value="Unassembled WGS sequence"/>
</dbReference>
<organism evidence="1 2">
    <name type="scientific">Paracoccus gahaiensis</name>
    <dbReference type="NCBI Taxonomy" id="1706839"/>
    <lineage>
        <taxon>Bacteria</taxon>
        <taxon>Pseudomonadati</taxon>
        <taxon>Pseudomonadota</taxon>
        <taxon>Alphaproteobacteria</taxon>
        <taxon>Rhodobacterales</taxon>
        <taxon>Paracoccaceae</taxon>
        <taxon>Paracoccus</taxon>
    </lineage>
</organism>